<dbReference type="Proteomes" id="UP000288178">
    <property type="component" value="Unassembled WGS sequence"/>
</dbReference>
<comment type="caution">
    <text evidence="2">The sequence shown here is derived from an EMBL/GenBank/DDBJ whole genome shotgun (WGS) entry which is preliminary data.</text>
</comment>
<evidence type="ECO:0000313" key="2">
    <source>
        <dbReference type="EMBL" id="RVT50911.1"/>
    </source>
</evidence>
<evidence type="ECO:0000256" key="1">
    <source>
        <dbReference type="SAM" id="SignalP"/>
    </source>
</evidence>
<sequence length="328" mass="32972">MSRRPSRTAVHVGAVTVLTALGGLLAAVPAAASVTYSATTSVRTLVYDGIDSFETIDVSPLQSGPAGVQASSVVTLAVNDSQGRPLTGFGRVDASAGPAGLVLSDSTSQDTAGTPATTYAFTETTASVGLSWASFVLGTPGALGSVTVEGWWSSSISPAPTGPGTLPSTATQTLGALVESRPAGSFCGTAACQERTGVSATLVDGGSYRPSAAPFTLPVTIQAGEWLTVDAWMSITSRSGYAGEQSMTAPPGSAHPDSFLVMRFSEGFAPADLTGLVDLGGGAYALAPAVPEPATWALWACGLAGMGLHRRRRATRARPSASTGEAAC</sequence>
<keyword evidence="1" id="KW-0732">Signal</keyword>
<accession>A0A3S2TLL3</accession>
<evidence type="ECO:0008006" key="4">
    <source>
        <dbReference type="Google" id="ProtNLM"/>
    </source>
</evidence>
<gene>
    <name evidence="2" type="ORF">ENE75_13995</name>
</gene>
<protein>
    <recommendedName>
        <fullName evidence="4">PEP-CTERM sorting domain-containing protein</fullName>
    </recommendedName>
</protein>
<feature type="signal peptide" evidence="1">
    <location>
        <begin position="1"/>
        <end position="26"/>
    </location>
</feature>
<organism evidence="2 3">
    <name type="scientific">Rubrivivax albus</name>
    <dbReference type="NCBI Taxonomy" id="2499835"/>
    <lineage>
        <taxon>Bacteria</taxon>
        <taxon>Pseudomonadati</taxon>
        <taxon>Pseudomonadota</taxon>
        <taxon>Betaproteobacteria</taxon>
        <taxon>Burkholderiales</taxon>
        <taxon>Sphaerotilaceae</taxon>
        <taxon>Rubrivivax</taxon>
    </lineage>
</organism>
<dbReference type="AlphaFoldDB" id="A0A3S2TLL3"/>
<proteinExistence type="predicted"/>
<name>A0A3S2TLL3_9BURK</name>
<reference evidence="2 3" key="1">
    <citation type="submission" date="2019-01" db="EMBL/GenBank/DDBJ databases">
        <authorList>
            <person name="Chen W.-M."/>
        </authorList>
    </citation>
    <scope>NUCLEOTIDE SEQUENCE [LARGE SCALE GENOMIC DNA]</scope>
    <source>
        <strain evidence="2 3">ICH-3</strain>
    </source>
</reference>
<feature type="chain" id="PRO_5018595287" description="PEP-CTERM sorting domain-containing protein" evidence="1">
    <location>
        <begin position="27"/>
        <end position="328"/>
    </location>
</feature>
<keyword evidence="3" id="KW-1185">Reference proteome</keyword>
<dbReference type="RefSeq" id="WP_128198937.1">
    <property type="nucleotide sequence ID" value="NZ_SACT01000004.1"/>
</dbReference>
<dbReference type="EMBL" id="SACT01000004">
    <property type="protein sequence ID" value="RVT50911.1"/>
    <property type="molecule type" value="Genomic_DNA"/>
</dbReference>
<evidence type="ECO:0000313" key="3">
    <source>
        <dbReference type="Proteomes" id="UP000288178"/>
    </source>
</evidence>